<dbReference type="Proteomes" id="UP000769528">
    <property type="component" value="Unassembled WGS sequence"/>
</dbReference>
<evidence type="ECO:0000256" key="9">
    <source>
        <dbReference type="ARBA" id="ARBA00022692"/>
    </source>
</evidence>
<keyword evidence="10 15" id="KW-0256">Endoplasmic reticulum</keyword>
<reference evidence="18" key="2">
    <citation type="submission" date="2021-01" db="EMBL/GenBank/DDBJ databases">
        <authorList>
            <person name="Schikora-Tamarit M.A."/>
        </authorList>
    </citation>
    <scope>NUCLEOTIDE SEQUENCE</scope>
    <source>
        <strain evidence="18">CBS6341</strain>
    </source>
</reference>
<protein>
    <recommendedName>
        <fullName evidence="6 15">Alpha-1,3/1,6-mannosyltransferase ALG2</fullName>
        <ecNumber evidence="5 15">2.4.1.132</ecNumber>
        <ecNumber evidence="4 15">2.4.1.257</ecNumber>
    </recommendedName>
    <alternativeName>
        <fullName evidence="15">GDP-Man:Man(1)GlcNAc(2)-PP-Dol alpha-1,3-mannosyltransferase</fullName>
    </alternativeName>
</protein>
<evidence type="ECO:0000256" key="3">
    <source>
        <dbReference type="ARBA" id="ARBA00004922"/>
    </source>
</evidence>
<evidence type="ECO:0000256" key="12">
    <source>
        <dbReference type="ARBA" id="ARBA00023136"/>
    </source>
</evidence>
<evidence type="ECO:0000256" key="14">
    <source>
        <dbReference type="ARBA" id="ARBA00045104"/>
    </source>
</evidence>
<evidence type="ECO:0000256" key="5">
    <source>
        <dbReference type="ARBA" id="ARBA00012649"/>
    </source>
</evidence>
<evidence type="ECO:0000256" key="2">
    <source>
        <dbReference type="ARBA" id="ARBA00004586"/>
    </source>
</evidence>
<keyword evidence="7 15" id="KW-0328">Glycosyltransferase</keyword>
<dbReference type="Pfam" id="PF13439">
    <property type="entry name" value="Glyco_transf_4"/>
    <property type="match status" value="1"/>
</dbReference>
<dbReference type="EC" id="2.4.1.132" evidence="5 15"/>
<dbReference type="Gene3D" id="3.40.50.2000">
    <property type="entry name" value="Glycogen Phosphorylase B"/>
    <property type="match status" value="2"/>
</dbReference>
<dbReference type="EC" id="2.4.1.257" evidence="4 15"/>
<evidence type="ECO:0000256" key="13">
    <source>
        <dbReference type="ARBA" id="ARBA00045103"/>
    </source>
</evidence>
<evidence type="ECO:0000256" key="6">
    <source>
        <dbReference type="ARBA" id="ARBA00019218"/>
    </source>
</evidence>
<comment type="subcellular location">
    <subcellularLocation>
        <location evidence="2 15">Endoplasmic reticulum membrane</location>
    </subcellularLocation>
</comment>
<dbReference type="GO" id="GO:0102704">
    <property type="term" value="F:GDP-Man:Man(2)GlcNAc(2)-PP-Dol alpha-1,6-mannosyltransferase activity"/>
    <property type="evidence" value="ECO:0007669"/>
    <property type="project" value="UniProtKB-UniRule"/>
</dbReference>
<sequence length="507" mass="57991">MRVAFLHPDLGIGGAERLIVDAASGLQDEGHEILIYTSHCDKTHCFEEVQNGRLKVKVIGDWLPTSFLGKFKILFAFLRQLVLVLTIIFTGEIKKHDFFIIDQLSYCVPLLHLFHSQRAKILFYCHFPDLKLANHSGLLRSLYRAPFDIIEQFSMSASDGIVVNSRFTRSIYDDSFKFLKDLIQPDVIYPCVDITTEEITKETDKFFNQVIGKDEFFVSINRFEIKKNIELAIDSYIVFKSGNPSNNTKLIISGGYDHLNPENKIYLDRLVTKVSDAGLKSQTIFQSNHNLESNTTPASFEVLFLPSVTSNLKELLISRSKLLLYTPSFEHFGIVPLEAMKVGTPVLAINNGGPVESIISIDDDFENGIGYLIESKAELWANKLKESLELDKSKIIVNSQRQLNSNFTKKVMINSFELEMVKLLKTPKKFYIWEYFRYTWKLPLLFGLKYLGGINSTFIGTLAIISVLKTDIFQIVLYAIVIYLYFAKFEWFEDFNNIRLDASKAFG</sequence>
<feature type="domain" description="Glycosyl transferase family 1" evidence="16">
    <location>
        <begin position="301"/>
        <end position="392"/>
    </location>
</feature>
<dbReference type="EMBL" id="JAEUBF010000637">
    <property type="protein sequence ID" value="KAH3676363.1"/>
    <property type="molecule type" value="Genomic_DNA"/>
</dbReference>
<feature type="transmembrane region" description="Helical" evidence="15">
    <location>
        <begin position="472"/>
        <end position="489"/>
    </location>
</feature>
<comment type="caution">
    <text evidence="18">The sequence shown here is derived from an EMBL/GenBank/DDBJ whole genome shotgun (WGS) entry which is preliminary data.</text>
</comment>
<evidence type="ECO:0000256" key="7">
    <source>
        <dbReference type="ARBA" id="ARBA00022676"/>
    </source>
</evidence>
<proteinExistence type="inferred from homology"/>
<dbReference type="InterPro" id="IPR027054">
    <property type="entry name" value="ALG2"/>
</dbReference>
<feature type="transmembrane region" description="Helical" evidence="15">
    <location>
        <begin position="444"/>
        <end position="466"/>
    </location>
</feature>
<dbReference type="AlphaFoldDB" id="A0A9P8PQ56"/>
<evidence type="ECO:0000256" key="10">
    <source>
        <dbReference type="ARBA" id="ARBA00022824"/>
    </source>
</evidence>
<comment type="pathway">
    <text evidence="3 15">Protein modification; protein glycosylation.</text>
</comment>
<dbReference type="OrthoDB" id="448893at2759"/>
<feature type="domain" description="Glycosyltransferase subfamily 4-like N-terminal" evidence="17">
    <location>
        <begin position="12"/>
        <end position="194"/>
    </location>
</feature>
<comment type="similarity">
    <text evidence="15">Belongs to the glycosyltransferase group 1 family.</text>
</comment>
<comment type="catalytic activity">
    <reaction evidence="13 15">
        <text>a beta-D-Man-(1-&gt;4)-beta-D-GlcNAc-(1-&gt;4)-alpha-D-GlcNAc-diphospho-di-trans,poly-cis-dolichol + GDP-alpha-D-mannose = an alpha-D-Man-(1-&gt;3)-beta-D-Man-(1-&gt;4)-beta-D-GlcNAc-(1-&gt;4)-alpha-D-GlcNAc-diphospho-di-trans,poly-cis-dolichol + GDP + H(+)</text>
        <dbReference type="Rhea" id="RHEA:29515"/>
        <dbReference type="Rhea" id="RHEA-COMP:19511"/>
        <dbReference type="Rhea" id="RHEA-COMP:19513"/>
        <dbReference type="ChEBI" id="CHEBI:15378"/>
        <dbReference type="ChEBI" id="CHEBI:57527"/>
        <dbReference type="ChEBI" id="CHEBI:58189"/>
        <dbReference type="ChEBI" id="CHEBI:58472"/>
        <dbReference type="ChEBI" id="CHEBI:132510"/>
        <dbReference type="EC" id="2.4.1.132"/>
    </reaction>
    <physiologicalReaction direction="left-to-right" evidence="13 15">
        <dbReference type="Rhea" id="RHEA:29516"/>
    </physiologicalReaction>
</comment>
<keyword evidence="12 15" id="KW-0472">Membrane</keyword>
<comment type="catalytic activity">
    <reaction evidence="14 15">
        <text>an alpha-D-Man-(1-&gt;3)-beta-D-Man-(1-&gt;4)-beta-D-GlcNAc-(1-&gt;4)-alpha-D-GlcNAc-diphospho-di-trans,poly-cis-dolichol + GDP-alpha-D-mannose = an alpha-D-Man-(1-&gt;3)-[alpha-D-Man-(1-&gt;6)]-beta-D-Man-(1-&gt;4)-beta-D-GlcNAc-(1-&gt;4)-alpha-D-GlcNAc-diphospho-di-trans,poly-cis-dolichol + GDP + H(+)</text>
        <dbReference type="Rhea" id="RHEA:29519"/>
        <dbReference type="Rhea" id="RHEA-COMP:19513"/>
        <dbReference type="Rhea" id="RHEA-COMP:19515"/>
        <dbReference type="ChEBI" id="CHEBI:15378"/>
        <dbReference type="ChEBI" id="CHEBI:57527"/>
        <dbReference type="ChEBI" id="CHEBI:58189"/>
        <dbReference type="ChEBI" id="CHEBI:132510"/>
        <dbReference type="ChEBI" id="CHEBI:132511"/>
        <dbReference type="EC" id="2.4.1.257"/>
    </reaction>
    <physiologicalReaction direction="left-to-right" evidence="14 15">
        <dbReference type="Rhea" id="RHEA:29520"/>
    </physiologicalReaction>
</comment>
<dbReference type="PANTHER" id="PTHR45918">
    <property type="entry name" value="ALPHA-1,3/1,6-MANNOSYLTRANSFERASE ALG2"/>
    <property type="match status" value="1"/>
</dbReference>
<dbReference type="Pfam" id="PF00534">
    <property type="entry name" value="Glycos_transf_1"/>
    <property type="match status" value="1"/>
</dbReference>
<evidence type="ECO:0000256" key="4">
    <source>
        <dbReference type="ARBA" id="ARBA00011969"/>
    </source>
</evidence>
<dbReference type="PANTHER" id="PTHR45918:SF1">
    <property type="entry name" value="ALPHA-1,3_1,6-MANNOSYLTRANSFERASE ALG2"/>
    <property type="match status" value="1"/>
</dbReference>
<evidence type="ECO:0000313" key="19">
    <source>
        <dbReference type="Proteomes" id="UP000769528"/>
    </source>
</evidence>
<name>A0A9P8PQ56_9ASCO</name>
<evidence type="ECO:0000256" key="15">
    <source>
        <dbReference type="RuleBase" id="RU367136"/>
    </source>
</evidence>
<dbReference type="SUPFAM" id="SSF53756">
    <property type="entry name" value="UDP-Glycosyltransferase/glycogen phosphorylase"/>
    <property type="match status" value="1"/>
</dbReference>
<evidence type="ECO:0000256" key="8">
    <source>
        <dbReference type="ARBA" id="ARBA00022679"/>
    </source>
</evidence>
<evidence type="ECO:0000313" key="18">
    <source>
        <dbReference type="EMBL" id="KAH3676363.1"/>
    </source>
</evidence>
<keyword evidence="11 15" id="KW-1133">Transmembrane helix</keyword>
<dbReference type="InterPro" id="IPR028098">
    <property type="entry name" value="Glyco_trans_4-like_N"/>
</dbReference>
<keyword evidence="9 15" id="KW-0812">Transmembrane</keyword>
<gene>
    <name evidence="18" type="ORF">WICMUC_001994</name>
</gene>
<evidence type="ECO:0000259" key="17">
    <source>
        <dbReference type="Pfam" id="PF13439"/>
    </source>
</evidence>
<accession>A0A9P8PQ56</accession>
<keyword evidence="19" id="KW-1185">Reference proteome</keyword>
<evidence type="ECO:0000256" key="11">
    <source>
        <dbReference type="ARBA" id="ARBA00022989"/>
    </source>
</evidence>
<dbReference type="InterPro" id="IPR001296">
    <property type="entry name" value="Glyco_trans_1"/>
</dbReference>
<dbReference type="GO" id="GO:0004378">
    <property type="term" value="F:GDP-Man:Man(1)GlcNAc(2)-PP-Dol alpha-1,3-mannosyltransferase activity"/>
    <property type="evidence" value="ECO:0007669"/>
    <property type="project" value="UniProtKB-UniRule"/>
</dbReference>
<reference evidence="18" key="1">
    <citation type="journal article" date="2021" name="Open Biol.">
        <title>Shared evolutionary footprints suggest mitochondrial oxidative damage underlies multiple complex I losses in fungi.</title>
        <authorList>
            <person name="Schikora-Tamarit M.A."/>
            <person name="Marcet-Houben M."/>
            <person name="Nosek J."/>
            <person name="Gabaldon T."/>
        </authorList>
    </citation>
    <scope>NUCLEOTIDE SEQUENCE</scope>
    <source>
        <strain evidence="18">CBS6341</strain>
    </source>
</reference>
<comment type="function">
    <text evidence="1 15">Mannosylates Man(2)GlcNAc(2)-dolichol diphosphate and Man(1)GlcNAc(2)-dolichol diphosphate to form Man(3)GlcNAc(2)-dolichol diphosphate.</text>
</comment>
<evidence type="ECO:0000256" key="1">
    <source>
        <dbReference type="ARBA" id="ARBA00003142"/>
    </source>
</evidence>
<keyword evidence="8 15" id="KW-0808">Transferase</keyword>
<organism evidence="18 19">
    <name type="scientific">Wickerhamomyces mucosus</name>
    <dbReference type="NCBI Taxonomy" id="1378264"/>
    <lineage>
        <taxon>Eukaryota</taxon>
        <taxon>Fungi</taxon>
        <taxon>Dikarya</taxon>
        <taxon>Ascomycota</taxon>
        <taxon>Saccharomycotina</taxon>
        <taxon>Saccharomycetes</taxon>
        <taxon>Phaffomycetales</taxon>
        <taxon>Wickerhamomycetaceae</taxon>
        <taxon>Wickerhamomyces</taxon>
    </lineage>
</organism>
<dbReference type="GO" id="GO:0005789">
    <property type="term" value="C:endoplasmic reticulum membrane"/>
    <property type="evidence" value="ECO:0007669"/>
    <property type="project" value="UniProtKB-SubCell"/>
</dbReference>
<evidence type="ECO:0000259" key="16">
    <source>
        <dbReference type="Pfam" id="PF00534"/>
    </source>
</evidence>